<accession>A0ABD3RTS4</accession>
<reference evidence="3 4" key="1">
    <citation type="submission" date="2024-10" db="EMBL/GenBank/DDBJ databases">
        <title>Updated reference genomes for cyclostephanoid diatoms.</title>
        <authorList>
            <person name="Roberts W.R."/>
            <person name="Alverson A.J."/>
        </authorList>
    </citation>
    <scope>NUCLEOTIDE SEQUENCE [LARGE SCALE GENOMIC DNA]</scope>
    <source>
        <strain evidence="3 4">AJA228-03</strain>
    </source>
</reference>
<gene>
    <name evidence="3" type="ORF">ACHAXA_000419</name>
</gene>
<keyword evidence="4" id="KW-1185">Reference proteome</keyword>
<evidence type="ECO:0000256" key="1">
    <source>
        <dbReference type="SAM" id="MobiDB-lite"/>
    </source>
</evidence>
<feature type="transmembrane region" description="Helical" evidence="2">
    <location>
        <begin position="69"/>
        <end position="89"/>
    </location>
</feature>
<evidence type="ECO:0000256" key="2">
    <source>
        <dbReference type="SAM" id="Phobius"/>
    </source>
</evidence>
<dbReference type="Proteomes" id="UP001530377">
    <property type="component" value="Unassembled WGS sequence"/>
</dbReference>
<protein>
    <submittedName>
        <fullName evidence="3">Uncharacterized protein</fullName>
    </submittedName>
</protein>
<evidence type="ECO:0000313" key="4">
    <source>
        <dbReference type="Proteomes" id="UP001530377"/>
    </source>
</evidence>
<evidence type="ECO:0000313" key="3">
    <source>
        <dbReference type="EMBL" id="KAL3811515.1"/>
    </source>
</evidence>
<name>A0ABD3RTS4_9STRA</name>
<feature type="transmembrane region" description="Helical" evidence="2">
    <location>
        <begin position="207"/>
        <end position="229"/>
    </location>
</feature>
<dbReference type="AlphaFoldDB" id="A0ABD3RTS4"/>
<keyword evidence="2" id="KW-1133">Transmembrane helix</keyword>
<organism evidence="3 4">
    <name type="scientific">Cyclostephanos tholiformis</name>
    <dbReference type="NCBI Taxonomy" id="382380"/>
    <lineage>
        <taxon>Eukaryota</taxon>
        <taxon>Sar</taxon>
        <taxon>Stramenopiles</taxon>
        <taxon>Ochrophyta</taxon>
        <taxon>Bacillariophyta</taxon>
        <taxon>Coscinodiscophyceae</taxon>
        <taxon>Thalassiosirophycidae</taxon>
        <taxon>Stephanodiscales</taxon>
        <taxon>Stephanodiscaceae</taxon>
        <taxon>Cyclostephanos</taxon>
    </lineage>
</organism>
<comment type="caution">
    <text evidence="3">The sequence shown here is derived from an EMBL/GenBank/DDBJ whole genome shotgun (WGS) entry which is preliminary data.</text>
</comment>
<keyword evidence="2" id="KW-0812">Transmembrane</keyword>
<proteinExistence type="predicted"/>
<feature type="region of interest" description="Disordered" evidence="1">
    <location>
        <begin position="180"/>
        <end position="205"/>
    </location>
</feature>
<keyword evidence="2" id="KW-0472">Membrane</keyword>
<feature type="compositionally biased region" description="Basic and acidic residues" evidence="1">
    <location>
        <begin position="191"/>
        <end position="203"/>
    </location>
</feature>
<sequence>MISKVPLFAHKSSQRCRLSSQRTLALDRRVTLFSALDDIVLSFDPSHAAAASAATGIDPVRSFEPVLNVQAASSFVFIAIVFAVLQLRINAVSKAAKRRSDALLALRVAESVQLSDPTAGHPVVARARVEYENALREELGLRTIVPGVRIVAPNDPRRDEEERAAAKRFLGWEKEDFGDDYDEGGNIDNGSVEKSDKTARSDESGDVGLSVGAKFILFGVASMLIVLLWTLSFDPMAANTIFFG</sequence>
<dbReference type="EMBL" id="JALLPB020000256">
    <property type="protein sequence ID" value="KAL3811515.1"/>
    <property type="molecule type" value="Genomic_DNA"/>
</dbReference>